<proteinExistence type="predicted"/>
<name>A0ABD3TI80_SINWO</name>
<accession>A0ABD3TI80</accession>
<sequence length="840" mass="95472">MKEIDNDMTSETMDLQTLDSCTISKVKVSRTRSATTTLDGYQKRKYRTEEKTIDDLDAVSLSDEPWLPAVLGGTEHAGSINSSIQSSSFSNCSKLYIGCSVSVSHCNSCSLKRSSISSSLYSSSNINSDETSQSNDTEENERPSREEYLNDPYLHNVIVNTKSELDNVNMTLFVETPAYRSAHQILCQFGAVVITGNIGDGKTMTSSRLVKAMQTENTIIVHLRNPHKFEELVNSKRETVVFMDDFLGETHLDESLLKTWMKIFPLIEVMTRDILVQFIFTTRKCILEEAWNSLKTRRLFDKKKIVDMSSFDISDVKRDILVRHLKSSSLCILEEDISRDSSAYGQTRRRISEAEVIQILKTDTPIGFPLCCYLFTSEKRWTDEGGKFFQNPVLYVKGEIERIEQEDKNRFCVLALVLLCGGKISYYDITRDGDNASKTFTSAMRRVSNTVGIKMKRHAIATVSKYLADSGTFLRRTDDGGCMFSHRAIEEAVALTYCRQGLKDIIEMCPFRFLLEMVVTNSNESHNIIQSCERLENCDKIELSVLDFDLLAKRFVEEINGGNVWEVVHHNAFFDSKFLDKFFEKIQESGKIKDILTTKNNAGFGGNLLLFAADNEVPRLELLEKILEFYSKNQQRRRNTGKKMNCISSPHGQNGYLEHAMSSALHTACRLGRTEVVKILHDYNARETPNLLCAAVQSQNMDTVEFVLEKYKCKEEQKVLALIVACRQGSIELFRLMATKVKVKKRNSIFSKCLLESAKSGNEDLMNEILGKDCDVNYKGDFERTALHEACIMGHESLVQRLLLVPDIDVFLKDKEGYTALRYASDYKFRKIVLMLQNSG</sequence>
<dbReference type="Pfam" id="PF12796">
    <property type="entry name" value="Ank_2"/>
    <property type="match status" value="2"/>
</dbReference>
<comment type="caution">
    <text evidence="5">The sequence shown here is derived from an EMBL/GenBank/DDBJ whole genome shotgun (WGS) entry which is preliminary data.</text>
</comment>
<protein>
    <recommendedName>
        <fullName evidence="4">Novel STAND NTPase 3 domain-containing protein</fullName>
    </recommendedName>
</protein>
<organism evidence="5 6">
    <name type="scientific">Sinanodonta woodiana</name>
    <name type="common">Chinese pond mussel</name>
    <name type="synonym">Anodonta woodiana</name>
    <dbReference type="NCBI Taxonomy" id="1069815"/>
    <lineage>
        <taxon>Eukaryota</taxon>
        <taxon>Metazoa</taxon>
        <taxon>Spiralia</taxon>
        <taxon>Lophotrochozoa</taxon>
        <taxon>Mollusca</taxon>
        <taxon>Bivalvia</taxon>
        <taxon>Autobranchia</taxon>
        <taxon>Heteroconchia</taxon>
        <taxon>Palaeoheterodonta</taxon>
        <taxon>Unionida</taxon>
        <taxon>Unionoidea</taxon>
        <taxon>Unionidae</taxon>
        <taxon>Unioninae</taxon>
        <taxon>Sinanodonta</taxon>
    </lineage>
</organism>
<dbReference type="Proteomes" id="UP001634394">
    <property type="component" value="Unassembled WGS sequence"/>
</dbReference>
<dbReference type="AlphaFoldDB" id="A0ABD3TI80"/>
<evidence type="ECO:0000256" key="3">
    <source>
        <dbReference type="SAM" id="MobiDB-lite"/>
    </source>
</evidence>
<dbReference type="SUPFAM" id="SSF48403">
    <property type="entry name" value="Ankyrin repeat"/>
    <property type="match status" value="1"/>
</dbReference>
<evidence type="ECO:0000256" key="1">
    <source>
        <dbReference type="ARBA" id="ARBA00022737"/>
    </source>
</evidence>
<dbReference type="PANTHER" id="PTHR24198:SF165">
    <property type="entry name" value="ANKYRIN REPEAT-CONTAINING PROTEIN-RELATED"/>
    <property type="match status" value="1"/>
</dbReference>
<evidence type="ECO:0000313" key="6">
    <source>
        <dbReference type="Proteomes" id="UP001634394"/>
    </source>
</evidence>
<keyword evidence="1" id="KW-0677">Repeat</keyword>
<dbReference type="InterPro" id="IPR036770">
    <property type="entry name" value="Ankyrin_rpt-contain_sf"/>
</dbReference>
<feature type="region of interest" description="Disordered" evidence="3">
    <location>
        <begin position="120"/>
        <end position="147"/>
    </location>
</feature>
<dbReference type="Gene3D" id="1.25.40.20">
    <property type="entry name" value="Ankyrin repeat-containing domain"/>
    <property type="match status" value="2"/>
</dbReference>
<evidence type="ECO:0000256" key="2">
    <source>
        <dbReference type="ARBA" id="ARBA00023043"/>
    </source>
</evidence>
<dbReference type="Pfam" id="PF20720">
    <property type="entry name" value="nSTAND3"/>
    <property type="match status" value="1"/>
</dbReference>
<dbReference type="SMART" id="SM00248">
    <property type="entry name" value="ANK"/>
    <property type="match status" value="4"/>
</dbReference>
<evidence type="ECO:0000313" key="5">
    <source>
        <dbReference type="EMBL" id="KAL3836751.1"/>
    </source>
</evidence>
<dbReference type="EMBL" id="JBJQND010000018">
    <property type="protein sequence ID" value="KAL3836751.1"/>
    <property type="molecule type" value="Genomic_DNA"/>
</dbReference>
<dbReference type="InterPro" id="IPR049050">
    <property type="entry name" value="nSTAND3"/>
</dbReference>
<keyword evidence="6" id="KW-1185">Reference proteome</keyword>
<evidence type="ECO:0000259" key="4">
    <source>
        <dbReference type="Pfam" id="PF20720"/>
    </source>
</evidence>
<keyword evidence="2" id="KW-0040">ANK repeat</keyword>
<gene>
    <name evidence="5" type="ORF">ACJMK2_022168</name>
</gene>
<dbReference type="PANTHER" id="PTHR24198">
    <property type="entry name" value="ANKYRIN REPEAT AND PROTEIN KINASE DOMAIN-CONTAINING PROTEIN"/>
    <property type="match status" value="1"/>
</dbReference>
<feature type="domain" description="Novel STAND NTPase 3" evidence="4">
    <location>
        <begin position="173"/>
        <end position="326"/>
    </location>
</feature>
<dbReference type="InterPro" id="IPR002110">
    <property type="entry name" value="Ankyrin_rpt"/>
</dbReference>
<reference evidence="5 6" key="1">
    <citation type="submission" date="2024-11" db="EMBL/GenBank/DDBJ databases">
        <title>Chromosome-level genome assembly of the freshwater bivalve Anodonta woodiana.</title>
        <authorList>
            <person name="Chen X."/>
        </authorList>
    </citation>
    <scope>NUCLEOTIDE SEQUENCE [LARGE SCALE GENOMIC DNA]</scope>
    <source>
        <strain evidence="5">MN2024</strain>
        <tissue evidence="5">Gills</tissue>
    </source>
</reference>